<dbReference type="AlphaFoldDB" id="A0AAV0J5G6"/>
<dbReference type="Pfam" id="PF25372">
    <property type="entry name" value="DUF7885"/>
    <property type="match status" value="1"/>
</dbReference>
<dbReference type="FunFam" id="3.80.10.10:FF:001445">
    <property type="entry name" value="F-box protein At5g51380"/>
    <property type="match status" value="1"/>
</dbReference>
<evidence type="ECO:0000313" key="3">
    <source>
        <dbReference type="EMBL" id="CAI0404524.1"/>
    </source>
</evidence>
<gene>
    <name evidence="3" type="ORF">LITE_LOCUS12508</name>
</gene>
<evidence type="ECO:0000313" key="4">
    <source>
        <dbReference type="Proteomes" id="UP001154282"/>
    </source>
</evidence>
<dbReference type="SMART" id="SM00367">
    <property type="entry name" value="LRR_CC"/>
    <property type="match status" value="5"/>
</dbReference>
<dbReference type="EMBL" id="CAMGYJ010000004">
    <property type="protein sequence ID" value="CAI0404524.1"/>
    <property type="molecule type" value="Genomic_DNA"/>
</dbReference>
<dbReference type="InterPro" id="IPR057207">
    <property type="entry name" value="FBXL15_LRR"/>
</dbReference>
<sequence length="506" mass="55550">MASLQEEAPTIPTKRKENGVDTWSDLWLKTTVTQPLKHGVTAVQAPSLSGGTVSPRTPSTATASEPATPTFTDAQTLISNPADIVDRTRLLNDEILLKVLSSSPDSQRKSNRLVCKRWLNVQGRLFGSLRILEWEFLESGRLAARFPDLTDVDLIHGCVVTPVGSSICLHHRFISAHLDSGVSAFSPSWRPCEDNLLPADVVDRGLRVLANGCPNLRRLAVLGASELGLISVAEECPTLQELELHRCNDNVLLGIAACSNLQILKLVGNVYGLYGSIVSDVGLTILAQGCRRLLKLDLTGCEGSFDGIKAIGHCCQMLEELTVCDHRMDDGWLAALPFCENLKTLRLMSCKRIDSVPGPDEYLGRCSALETLHLERCQLRDKNGVRALFKVCETVTEIVVQDCWGWDDEGFSLASTCRGVKLLYLEGCSLVTTEGLESVLLTWNEIEQLKIESCRKINDGEISPELSNLFCGLKELRWRPDSKSILAAGLMETGIGEKGRKFFSKS</sequence>
<dbReference type="PANTHER" id="PTHR13318:SF124">
    <property type="entry name" value="F-BOX DOMAIN-CONTAINING PROTEIN"/>
    <property type="match status" value="1"/>
</dbReference>
<organism evidence="3 4">
    <name type="scientific">Linum tenue</name>
    <dbReference type="NCBI Taxonomy" id="586396"/>
    <lineage>
        <taxon>Eukaryota</taxon>
        <taxon>Viridiplantae</taxon>
        <taxon>Streptophyta</taxon>
        <taxon>Embryophyta</taxon>
        <taxon>Tracheophyta</taxon>
        <taxon>Spermatophyta</taxon>
        <taxon>Magnoliopsida</taxon>
        <taxon>eudicotyledons</taxon>
        <taxon>Gunneridae</taxon>
        <taxon>Pentapetalae</taxon>
        <taxon>rosids</taxon>
        <taxon>fabids</taxon>
        <taxon>Malpighiales</taxon>
        <taxon>Linaceae</taxon>
        <taxon>Linum</taxon>
    </lineage>
</organism>
<reference evidence="3" key="1">
    <citation type="submission" date="2022-08" db="EMBL/GenBank/DDBJ databases">
        <authorList>
            <person name="Gutierrez-Valencia J."/>
        </authorList>
    </citation>
    <scope>NUCLEOTIDE SEQUENCE</scope>
</reference>
<proteinExistence type="predicted"/>
<feature type="region of interest" description="Disordered" evidence="1">
    <location>
        <begin position="44"/>
        <end position="68"/>
    </location>
</feature>
<name>A0AAV0J5G6_9ROSI</name>
<dbReference type="Proteomes" id="UP001154282">
    <property type="component" value="Unassembled WGS sequence"/>
</dbReference>
<feature type="compositionally biased region" description="Low complexity" evidence="1">
    <location>
        <begin position="52"/>
        <end position="68"/>
    </location>
</feature>
<feature type="domain" description="F-box/LRR-repeat protein 15-like leucin rich repeat" evidence="2">
    <location>
        <begin position="277"/>
        <end position="447"/>
    </location>
</feature>
<accession>A0AAV0J5G6</accession>
<dbReference type="PANTHER" id="PTHR13318">
    <property type="entry name" value="PARTNER OF PAIRED, ISOFORM B-RELATED"/>
    <property type="match status" value="1"/>
</dbReference>
<comment type="caution">
    <text evidence="3">The sequence shown here is derived from an EMBL/GenBank/DDBJ whole genome shotgun (WGS) entry which is preliminary data.</text>
</comment>
<dbReference type="InterPro" id="IPR032675">
    <property type="entry name" value="LRR_dom_sf"/>
</dbReference>
<protein>
    <recommendedName>
        <fullName evidence="2">F-box/LRR-repeat protein 15-like leucin rich repeat domain-containing protein</fullName>
    </recommendedName>
</protein>
<evidence type="ECO:0000256" key="1">
    <source>
        <dbReference type="SAM" id="MobiDB-lite"/>
    </source>
</evidence>
<dbReference type="SUPFAM" id="SSF52047">
    <property type="entry name" value="RNI-like"/>
    <property type="match status" value="2"/>
</dbReference>
<dbReference type="InterPro" id="IPR006553">
    <property type="entry name" value="Leu-rich_rpt_Cys-con_subtyp"/>
</dbReference>
<dbReference type="GO" id="GO:0019005">
    <property type="term" value="C:SCF ubiquitin ligase complex"/>
    <property type="evidence" value="ECO:0007669"/>
    <property type="project" value="TreeGrafter"/>
</dbReference>
<dbReference type="Gene3D" id="3.80.10.10">
    <property type="entry name" value="Ribonuclease Inhibitor"/>
    <property type="match status" value="2"/>
</dbReference>
<evidence type="ECO:0000259" key="2">
    <source>
        <dbReference type="Pfam" id="PF25372"/>
    </source>
</evidence>
<keyword evidence="4" id="KW-1185">Reference proteome</keyword>
<dbReference type="GO" id="GO:0031146">
    <property type="term" value="P:SCF-dependent proteasomal ubiquitin-dependent protein catabolic process"/>
    <property type="evidence" value="ECO:0007669"/>
    <property type="project" value="TreeGrafter"/>
</dbReference>